<protein>
    <recommendedName>
        <fullName evidence="7">Peptidase A1 domain-containing protein</fullName>
    </recommendedName>
</protein>
<evidence type="ECO:0000313" key="9">
    <source>
        <dbReference type="Proteomes" id="UP001386955"/>
    </source>
</evidence>
<evidence type="ECO:0000256" key="6">
    <source>
        <dbReference type="SAM" id="SignalP"/>
    </source>
</evidence>
<dbReference type="PANTHER" id="PTHR47967:SF128">
    <property type="entry name" value="ASPARTIC PROTEINASE CDR1-LIKE"/>
    <property type="match status" value="1"/>
</dbReference>
<dbReference type="GO" id="GO:0006508">
    <property type="term" value="P:proteolysis"/>
    <property type="evidence" value="ECO:0007669"/>
    <property type="project" value="UniProtKB-KW"/>
</dbReference>
<dbReference type="GO" id="GO:0005576">
    <property type="term" value="C:extracellular region"/>
    <property type="evidence" value="ECO:0007669"/>
    <property type="project" value="TreeGrafter"/>
</dbReference>
<feature type="domain" description="Peptidase A1" evidence="7">
    <location>
        <begin position="92"/>
        <end position="435"/>
    </location>
</feature>
<feature type="signal peptide" evidence="6">
    <location>
        <begin position="1"/>
        <end position="23"/>
    </location>
</feature>
<dbReference type="CDD" id="cd05476">
    <property type="entry name" value="pepsin_A_like_plant"/>
    <property type="match status" value="1"/>
</dbReference>
<keyword evidence="3" id="KW-0064">Aspartyl protease</keyword>
<dbReference type="Pfam" id="PF14543">
    <property type="entry name" value="TAXi_N"/>
    <property type="match status" value="1"/>
</dbReference>
<keyword evidence="5" id="KW-0325">Glycoprotein</keyword>
<evidence type="ECO:0000256" key="5">
    <source>
        <dbReference type="ARBA" id="ARBA00023180"/>
    </source>
</evidence>
<feature type="chain" id="PRO_5043012277" description="Peptidase A1 domain-containing protein" evidence="6">
    <location>
        <begin position="24"/>
        <end position="442"/>
    </location>
</feature>
<accession>A0AAN9SPX7</accession>
<dbReference type="InterPro" id="IPR032799">
    <property type="entry name" value="TAXi_C"/>
</dbReference>
<dbReference type="FunFam" id="2.40.70.10:FF:000031">
    <property type="entry name" value="Aspartyl protease AED1"/>
    <property type="match status" value="1"/>
</dbReference>
<dbReference type="AlphaFoldDB" id="A0AAN9SPX7"/>
<sequence>MKAVLFCFLILCSSLSIATFSGATKTQRAFSIDLFHYNSPLSPFYNSSLTSSQLLKNAASRSISRSNRVSLLVSEDKLPSTITTPDEFLPEYLIRYYIGTPPVERFAIADTGSDLVWVQCSPCKKCNPQKPPLFDPKKSSTFRTVPCDSQPCTLLHKNQRICGTSGQCVYGYSYGDKSFTIGQLGVDLINFSSNRNATFHKLTFGCGFLNKEAVHIDTRMSKNTGLVGLGAGPLSLTSQLGDEIGRKFSYCLVPFGSKFTSKLKFGSESMENVKGVVSTPLIIKSNIPTFYFLHLEGISVGNKMVKTSKKSAVANDYGNIIIDSGTPLTSFEKTFYNEFVSLVKEVLGVKEAKENPLNTLCFRYHAKSSFPNFVLHFTGAKVSMNRDNLFYYSDEENLLCSLFHTGKFGFPILGHMAQVGFRVEYDLHGGKVSFAPTDCTKN</sequence>
<dbReference type="SUPFAM" id="SSF50630">
    <property type="entry name" value="Acid proteases"/>
    <property type="match status" value="1"/>
</dbReference>
<comment type="caution">
    <text evidence="8">The sequence shown here is derived from an EMBL/GenBank/DDBJ whole genome shotgun (WGS) entry which is preliminary data.</text>
</comment>
<dbReference type="PANTHER" id="PTHR47967">
    <property type="entry name" value="OS07G0603500 PROTEIN-RELATED"/>
    <property type="match status" value="1"/>
</dbReference>
<dbReference type="InterPro" id="IPR051708">
    <property type="entry name" value="Plant_Aspart_Prot_A1"/>
</dbReference>
<proteinExistence type="inferred from homology"/>
<dbReference type="GO" id="GO:0004190">
    <property type="term" value="F:aspartic-type endopeptidase activity"/>
    <property type="evidence" value="ECO:0007669"/>
    <property type="project" value="UniProtKB-KW"/>
</dbReference>
<dbReference type="EMBL" id="JAYMYS010000003">
    <property type="protein sequence ID" value="KAK7401626.1"/>
    <property type="molecule type" value="Genomic_DNA"/>
</dbReference>
<name>A0AAN9SPX7_PSOTE</name>
<dbReference type="InterPro" id="IPR034161">
    <property type="entry name" value="Pepsin-like_plant"/>
</dbReference>
<comment type="similarity">
    <text evidence="1">Belongs to the peptidase A1 family.</text>
</comment>
<dbReference type="PROSITE" id="PS51767">
    <property type="entry name" value="PEPTIDASE_A1"/>
    <property type="match status" value="1"/>
</dbReference>
<dbReference type="Gene3D" id="2.40.70.10">
    <property type="entry name" value="Acid Proteases"/>
    <property type="match status" value="2"/>
</dbReference>
<reference evidence="8 9" key="1">
    <citation type="submission" date="2024-01" db="EMBL/GenBank/DDBJ databases">
        <title>The genomes of 5 underutilized Papilionoideae crops provide insights into root nodulation and disease resistanc.</title>
        <authorList>
            <person name="Jiang F."/>
        </authorList>
    </citation>
    <scope>NUCLEOTIDE SEQUENCE [LARGE SCALE GENOMIC DNA]</scope>
    <source>
        <strain evidence="8">DUOXIRENSHENG_FW03</strain>
        <tissue evidence="8">Leaves</tissue>
    </source>
</reference>
<evidence type="ECO:0000256" key="4">
    <source>
        <dbReference type="ARBA" id="ARBA00022801"/>
    </source>
</evidence>
<dbReference type="PROSITE" id="PS00141">
    <property type="entry name" value="ASP_PROTEASE"/>
    <property type="match status" value="1"/>
</dbReference>
<dbReference type="Pfam" id="PF14541">
    <property type="entry name" value="TAXi_C"/>
    <property type="match status" value="1"/>
</dbReference>
<dbReference type="InterPro" id="IPR033121">
    <property type="entry name" value="PEPTIDASE_A1"/>
</dbReference>
<dbReference type="InterPro" id="IPR021109">
    <property type="entry name" value="Peptidase_aspartic_dom_sf"/>
</dbReference>
<organism evidence="8 9">
    <name type="scientific">Psophocarpus tetragonolobus</name>
    <name type="common">Winged bean</name>
    <name type="synonym">Dolichos tetragonolobus</name>
    <dbReference type="NCBI Taxonomy" id="3891"/>
    <lineage>
        <taxon>Eukaryota</taxon>
        <taxon>Viridiplantae</taxon>
        <taxon>Streptophyta</taxon>
        <taxon>Embryophyta</taxon>
        <taxon>Tracheophyta</taxon>
        <taxon>Spermatophyta</taxon>
        <taxon>Magnoliopsida</taxon>
        <taxon>eudicotyledons</taxon>
        <taxon>Gunneridae</taxon>
        <taxon>Pentapetalae</taxon>
        <taxon>rosids</taxon>
        <taxon>fabids</taxon>
        <taxon>Fabales</taxon>
        <taxon>Fabaceae</taxon>
        <taxon>Papilionoideae</taxon>
        <taxon>50 kb inversion clade</taxon>
        <taxon>NPAAA clade</taxon>
        <taxon>indigoferoid/millettioid clade</taxon>
        <taxon>Phaseoleae</taxon>
        <taxon>Psophocarpus</taxon>
    </lineage>
</organism>
<keyword evidence="9" id="KW-1185">Reference proteome</keyword>
<keyword evidence="4" id="KW-0378">Hydrolase</keyword>
<dbReference type="InterPro" id="IPR032861">
    <property type="entry name" value="TAXi_N"/>
</dbReference>
<keyword evidence="6" id="KW-0732">Signal</keyword>
<evidence type="ECO:0000256" key="3">
    <source>
        <dbReference type="ARBA" id="ARBA00022750"/>
    </source>
</evidence>
<dbReference type="Proteomes" id="UP001386955">
    <property type="component" value="Unassembled WGS sequence"/>
</dbReference>
<evidence type="ECO:0000256" key="1">
    <source>
        <dbReference type="ARBA" id="ARBA00007447"/>
    </source>
</evidence>
<evidence type="ECO:0000256" key="2">
    <source>
        <dbReference type="ARBA" id="ARBA00022670"/>
    </source>
</evidence>
<evidence type="ECO:0000313" key="8">
    <source>
        <dbReference type="EMBL" id="KAK7401626.1"/>
    </source>
</evidence>
<evidence type="ECO:0000259" key="7">
    <source>
        <dbReference type="PROSITE" id="PS51767"/>
    </source>
</evidence>
<gene>
    <name evidence="8" type="ORF">VNO78_13248</name>
</gene>
<dbReference type="InterPro" id="IPR001969">
    <property type="entry name" value="Aspartic_peptidase_AS"/>
</dbReference>
<keyword evidence="2" id="KW-0645">Protease</keyword>